<evidence type="ECO:0000256" key="2">
    <source>
        <dbReference type="ARBA" id="ARBA00013365"/>
    </source>
</evidence>
<dbReference type="Pfam" id="PF00149">
    <property type="entry name" value="Metallophos"/>
    <property type="match status" value="1"/>
</dbReference>
<name>A0LT33_ACIC1</name>
<dbReference type="HOGENOM" id="CLU_026621_1_0_11"/>
<evidence type="ECO:0000313" key="8">
    <source>
        <dbReference type="EMBL" id="ABK52593.1"/>
    </source>
</evidence>
<keyword evidence="9" id="KW-1185">Reference proteome</keyword>
<dbReference type="CDD" id="cd00840">
    <property type="entry name" value="MPP_Mre11_N"/>
    <property type="match status" value="1"/>
</dbReference>
<keyword evidence="3" id="KW-0540">Nuclease</keyword>
<dbReference type="KEGG" id="ace:Acel_0820"/>
<dbReference type="EMBL" id="CP000481">
    <property type="protein sequence ID" value="ABK52593.1"/>
    <property type="molecule type" value="Genomic_DNA"/>
</dbReference>
<protein>
    <recommendedName>
        <fullName evidence="2">Nuclease SbcCD subunit D</fullName>
    </recommendedName>
</protein>
<comment type="similarity">
    <text evidence="1">Belongs to the SbcD family.</text>
</comment>
<dbReference type="InterPro" id="IPR004843">
    <property type="entry name" value="Calcineurin-like_PHP"/>
</dbReference>
<dbReference type="PANTHER" id="PTHR30337:SF0">
    <property type="entry name" value="NUCLEASE SBCCD SUBUNIT D"/>
    <property type="match status" value="1"/>
</dbReference>
<dbReference type="Proteomes" id="UP000008221">
    <property type="component" value="Chromosome"/>
</dbReference>
<keyword evidence="5" id="KW-0269">Exonuclease</keyword>
<evidence type="ECO:0000256" key="3">
    <source>
        <dbReference type="ARBA" id="ARBA00022722"/>
    </source>
</evidence>
<evidence type="ECO:0000313" key="9">
    <source>
        <dbReference type="Proteomes" id="UP000008221"/>
    </source>
</evidence>
<dbReference type="InParanoid" id="A0LT33"/>
<dbReference type="STRING" id="351607.Acel_0820"/>
<dbReference type="GO" id="GO:0004527">
    <property type="term" value="F:exonuclease activity"/>
    <property type="evidence" value="ECO:0007669"/>
    <property type="project" value="UniProtKB-KW"/>
</dbReference>
<evidence type="ECO:0000256" key="5">
    <source>
        <dbReference type="ARBA" id="ARBA00022839"/>
    </source>
</evidence>
<reference evidence="8 9" key="1">
    <citation type="journal article" date="2009" name="Genome Res.">
        <title>Complete genome of the cellulolytic thermophile Acidothermus cellulolyticus 11B provides insights into its ecophysiological and evolutionary adaptations.</title>
        <authorList>
            <person name="Barabote R.D."/>
            <person name="Xie G."/>
            <person name="Leu D.H."/>
            <person name="Normand P."/>
            <person name="Necsulea A."/>
            <person name="Daubin V."/>
            <person name="Medigue C."/>
            <person name="Adney W.S."/>
            <person name="Xu X.C."/>
            <person name="Lapidus A."/>
            <person name="Parales R.E."/>
            <person name="Detter C."/>
            <person name="Pujic P."/>
            <person name="Bruce D."/>
            <person name="Lavire C."/>
            <person name="Challacombe J.F."/>
            <person name="Brettin T.S."/>
            <person name="Berry A.M."/>
        </authorList>
    </citation>
    <scope>NUCLEOTIDE SEQUENCE [LARGE SCALE GENOMIC DNA]</scope>
    <source>
        <strain evidence="9">ATCC 43068 / DSM 8971 / 11B</strain>
    </source>
</reference>
<dbReference type="AlphaFoldDB" id="A0LT33"/>
<dbReference type="InterPro" id="IPR029052">
    <property type="entry name" value="Metallo-depent_PP-like"/>
</dbReference>
<feature type="domain" description="Calcineurin-like phosphoesterase" evidence="7">
    <location>
        <begin position="5"/>
        <end position="212"/>
    </location>
</feature>
<feature type="region of interest" description="Disordered" evidence="6">
    <location>
        <begin position="387"/>
        <end position="424"/>
    </location>
</feature>
<dbReference type="SUPFAM" id="SSF56300">
    <property type="entry name" value="Metallo-dependent phosphatases"/>
    <property type="match status" value="1"/>
</dbReference>
<evidence type="ECO:0000256" key="4">
    <source>
        <dbReference type="ARBA" id="ARBA00022801"/>
    </source>
</evidence>
<dbReference type="PANTHER" id="PTHR30337">
    <property type="entry name" value="COMPONENT OF ATP-DEPENDENT DSDNA EXONUCLEASE"/>
    <property type="match status" value="1"/>
</dbReference>
<dbReference type="Gene3D" id="3.60.21.10">
    <property type="match status" value="1"/>
</dbReference>
<dbReference type="eggNOG" id="COG0420">
    <property type="taxonomic scope" value="Bacteria"/>
</dbReference>
<accession>A0LT33</accession>
<evidence type="ECO:0000256" key="6">
    <source>
        <dbReference type="SAM" id="MobiDB-lite"/>
    </source>
</evidence>
<sequence>MNRITFLHTADWQLGKPFAQVADPDKRSAIRKARIDVLDRISEIAAREGAAFVVVAGDLFDSTTVDKPTVSAACAAIGRFPVPVLVIPGNHDHGGPGSIWQQPFFQRECAQLAPNLTVLLEPAPVLLEQAVILPCPLLHRAVSGDPSAWLHDSTTFDALPPDLPRIVVAHGSTQRFVGGWADDDEEDPVTNFIDLDRLERMPIDYVALGDWHGTLQVGVRSWYAGTPEPDRFPKGDDQDPGNVLVVRVAREELPEVQPIRTARLSWRRMTCAFTDDASLDTVADDIGRTVGDRAGETLLRLALSGSLGIEAHTRLEQLLDSWQARLAWLKISGDVRVAPTDAEIAELARRPADPLIAGVAAALIARATRAALPDVAHDALATEVPAAEPAAPPAPDATPPASPDDDSAIPAAEAVTPPTSPDDDAHVAQLALRLLYEACRQEATI</sequence>
<keyword evidence="4" id="KW-0378">Hydrolase</keyword>
<proteinExistence type="inferred from homology"/>
<evidence type="ECO:0000259" key="7">
    <source>
        <dbReference type="Pfam" id="PF00149"/>
    </source>
</evidence>
<organism evidence="8 9">
    <name type="scientific">Acidothermus cellulolyticus (strain ATCC 43068 / DSM 8971 / 11B)</name>
    <dbReference type="NCBI Taxonomy" id="351607"/>
    <lineage>
        <taxon>Bacteria</taxon>
        <taxon>Bacillati</taxon>
        <taxon>Actinomycetota</taxon>
        <taxon>Actinomycetes</taxon>
        <taxon>Acidothermales</taxon>
        <taxon>Acidothermaceae</taxon>
        <taxon>Acidothermus</taxon>
    </lineage>
</organism>
<evidence type="ECO:0000256" key="1">
    <source>
        <dbReference type="ARBA" id="ARBA00010555"/>
    </source>
</evidence>
<dbReference type="InterPro" id="IPR041796">
    <property type="entry name" value="Mre11_N"/>
</dbReference>
<gene>
    <name evidence="8" type="ordered locus">Acel_0820</name>
</gene>
<feature type="compositionally biased region" description="Pro residues" evidence="6">
    <location>
        <begin position="390"/>
        <end position="402"/>
    </location>
</feature>
<dbReference type="InterPro" id="IPR050535">
    <property type="entry name" value="DNA_Repair-Maintenance_Comp"/>
</dbReference>